<dbReference type="Pfam" id="PF01979">
    <property type="entry name" value="Amidohydro_1"/>
    <property type="match status" value="1"/>
</dbReference>
<dbReference type="PIRSF" id="PIRSF038994">
    <property type="entry name" value="NagA"/>
    <property type="match status" value="1"/>
</dbReference>
<evidence type="ECO:0000256" key="7">
    <source>
        <dbReference type="PIRSR" id="PIRSR038994-2"/>
    </source>
</evidence>
<dbReference type="Gene3D" id="2.30.40.10">
    <property type="entry name" value="Urease, subunit C, domain 1"/>
    <property type="match status" value="1"/>
</dbReference>
<dbReference type="CDD" id="cd00854">
    <property type="entry name" value="NagA"/>
    <property type="match status" value="1"/>
</dbReference>
<evidence type="ECO:0000256" key="4">
    <source>
        <dbReference type="ARBA" id="ARBA00023277"/>
    </source>
</evidence>
<feature type="binding site" evidence="7">
    <location>
        <position position="143"/>
    </location>
    <ligand>
        <name>substrate</name>
    </ligand>
</feature>
<evidence type="ECO:0000313" key="10">
    <source>
        <dbReference type="EMBL" id="PRY26327.1"/>
    </source>
</evidence>
<dbReference type="InterPro" id="IPR003764">
    <property type="entry name" value="GlcNAc_6-P_deAcase"/>
</dbReference>
<comment type="similarity">
    <text evidence="1 5">Belongs to the metallo-dependent hydrolases superfamily. NagA family.</text>
</comment>
<name>A0A2T0RYT7_9RHOB</name>
<feature type="binding site" evidence="8">
    <location>
        <position position="219"/>
    </location>
    <ligand>
        <name>Zn(2+)</name>
        <dbReference type="ChEBI" id="CHEBI:29105"/>
    </ligand>
</feature>
<evidence type="ECO:0000256" key="1">
    <source>
        <dbReference type="ARBA" id="ARBA00010716"/>
    </source>
</evidence>
<proteinExistence type="inferred from homology"/>
<evidence type="ECO:0000256" key="2">
    <source>
        <dbReference type="ARBA" id="ARBA00022723"/>
    </source>
</evidence>
<reference evidence="10 11" key="1">
    <citation type="submission" date="2018-03" db="EMBL/GenBank/DDBJ databases">
        <title>Genomic Encyclopedia of Archaeal and Bacterial Type Strains, Phase II (KMG-II): from individual species to whole genera.</title>
        <authorList>
            <person name="Goeker M."/>
        </authorList>
    </citation>
    <scope>NUCLEOTIDE SEQUENCE [LARGE SCALE GENOMIC DNA]</scope>
    <source>
        <strain evidence="10 11">DSM 29328</strain>
    </source>
</reference>
<dbReference type="OrthoDB" id="9776488at2"/>
<dbReference type="NCBIfam" id="TIGR00221">
    <property type="entry name" value="nagA"/>
    <property type="match status" value="1"/>
</dbReference>
<evidence type="ECO:0000259" key="9">
    <source>
        <dbReference type="Pfam" id="PF01979"/>
    </source>
</evidence>
<dbReference type="PANTHER" id="PTHR11113">
    <property type="entry name" value="N-ACETYLGLUCOSAMINE-6-PHOSPHATE DEACETYLASE"/>
    <property type="match status" value="1"/>
</dbReference>
<comment type="cofactor">
    <cofactor evidence="8">
        <name>a divalent metal cation</name>
        <dbReference type="ChEBI" id="CHEBI:60240"/>
    </cofactor>
    <text evidence="8">Binds 1 divalent metal cation per subunit.</text>
</comment>
<evidence type="ECO:0000313" key="11">
    <source>
        <dbReference type="Proteomes" id="UP000239480"/>
    </source>
</evidence>
<dbReference type="PANTHER" id="PTHR11113:SF14">
    <property type="entry name" value="N-ACETYLGLUCOSAMINE-6-PHOSPHATE DEACETYLASE"/>
    <property type="match status" value="1"/>
</dbReference>
<dbReference type="GO" id="GO:0008448">
    <property type="term" value="F:N-acetylglucosamine-6-phosphate deacetylase activity"/>
    <property type="evidence" value="ECO:0007669"/>
    <property type="project" value="InterPro"/>
</dbReference>
<evidence type="ECO:0000256" key="3">
    <source>
        <dbReference type="ARBA" id="ARBA00022801"/>
    </source>
</evidence>
<evidence type="ECO:0000256" key="6">
    <source>
        <dbReference type="PIRSR" id="PIRSR038994-1"/>
    </source>
</evidence>
<feature type="binding site" evidence="7">
    <location>
        <begin position="311"/>
        <end position="313"/>
    </location>
    <ligand>
        <name>substrate</name>
    </ligand>
</feature>
<keyword evidence="4 5" id="KW-0119">Carbohydrate metabolism</keyword>
<feature type="domain" description="Amidohydrolase-related" evidence="9">
    <location>
        <begin position="55"/>
        <end position="374"/>
    </location>
</feature>
<dbReference type="InterPro" id="IPR032466">
    <property type="entry name" value="Metal_Hydrolase"/>
</dbReference>
<comment type="caution">
    <text evidence="10">The sequence shown here is derived from an EMBL/GenBank/DDBJ whole genome shotgun (WGS) entry which is preliminary data.</text>
</comment>
<organism evidence="10 11">
    <name type="scientific">Aliiruegeria haliotis</name>
    <dbReference type="NCBI Taxonomy" id="1280846"/>
    <lineage>
        <taxon>Bacteria</taxon>
        <taxon>Pseudomonadati</taxon>
        <taxon>Pseudomonadota</taxon>
        <taxon>Alphaproteobacteria</taxon>
        <taxon>Rhodobacterales</taxon>
        <taxon>Roseobacteraceae</taxon>
        <taxon>Aliiruegeria</taxon>
    </lineage>
</organism>
<keyword evidence="2 8" id="KW-0479">Metal-binding</keyword>
<feature type="binding site" evidence="8">
    <location>
        <position position="198"/>
    </location>
    <ligand>
        <name>Zn(2+)</name>
        <dbReference type="ChEBI" id="CHEBI:29105"/>
    </ligand>
</feature>
<dbReference type="SUPFAM" id="SSF51338">
    <property type="entry name" value="Composite domain of metallo-dependent hydrolases"/>
    <property type="match status" value="1"/>
</dbReference>
<dbReference type="AlphaFoldDB" id="A0A2T0RYT7"/>
<feature type="binding site" evidence="8">
    <location>
        <position position="132"/>
    </location>
    <ligand>
        <name>Zn(2+)</name>
        <dbReference type="ChEBI" id="CHEBI:29105"/>
    </ligand>
</feature>
<dbReference type="RefSeq" id="WP_106203111.1">
    <property type="nucleotide sequence ID" value="NZ_PVTD01000001.1"/>
</dbReference>
<keyword evidence="11" id="KW-1185">Reference proteome</keyword>
<sequence length="385" mass="39299">MSQPGRAIVGARIFDGSTLHDGAALLVADGRVEGIVPCDAIPPDHTREDLGGGTLAPGFIDLQVNGGGGVMFNDAPTVETLRTMAEAHASLGTTALLPTLITDTPEITRAAIAATSEAIRQGVPGIVGLHLEGPHLSIARKGAHDPSLIRAMTDEDEAALCAAAAQLPVLLHTCAPESVTPAQMRRLADAGILVSIGHSNCTFEAARTAAESGARCVTHLFNAMSPLGHRDPGVVGAALRRPDFSAGLIADFVHVHPDVVQIALAAKVGPGQIFLVTDAMAPAGTDQAEFTLNARTIRRENGRLTLADGTLAGADLDFPTAISNLLSIGVAPAQALAMATSIPAGLIGAPGGIGTLMAGAPADLVHLDPTGRLLSVWRRGQVSSP</sequence>
<dbReference type="InterPro" id="IPR006680">
    <property type="entry name" value="Amidohydro-rel"/>
</dbReference>
<dbReference type="EMBL" id="PVTD01000001">
    <property type="protein sequence ID" value="PRY26327.1"/>
    <property type="molecule type" value="Genomic_DNA"/>
</dbReference>
<feature type="binding site" evidence="7">
    <location>
        <begin position="222"/>
        <end position="223"/>
    </location>
    <ligand>
        <name>substrate</name>
    </ligand>
</feature>
<dbReference type="Gene3D" id="3.20.20.140">
    <property type="entry name" value="Metal-dependent hydrolases"/>
    <property type="match status" value="1"/>
</dbReference>
<protein>
    <submittedName>
        <fullName evidence="10">N-acetylglucosamine 6-phosphate deacetylase</fullName>
    </submittedName>
</protein>
<keyword evidence="3 5" id="KW-0378">Hydrolase</keyword>
<dbReference type="Proteomes" id="UP000239480">
    <property type="component" value="Unassembled WGS sequence"/>
</dbReference>
<dbReference type="GO" id="GO:0006046">
    <property type="term" value="P:N-acetylglucosamine catabolic process"/>
    <property type="evidence" value="ECO:0007669"/>
    <property type="project" value="TreeGrafter"/>
</dbReference>
<dbReference type="SUPFAM" id="SSF51556">
    <property type="entry name" value="Metallo-dependent hydrolases"/>
    <property type="match status" value="1"/>
</dbReference>
<accession>A0A2T0RYT7</accession>
<feature type="active site" description="Proton donor/acceptor" evidence="6">
    <location>
        <position position="278"/>
    </location>
</feature>
<gene>
    <name evidence="10" type="ORF">CLV78_101422</name>
</gene>
<feature type="binding site" evidence="7">
    <location>
        <position position="230"/>
    </location>
    <ligand>
        <name>substrate</name>
    </ligand>
</feature>
<feature type="binding site" evidence="7">
    <location>
        <position position="254"/>
    </location>
    <ligand>
        <name>substrate</name>
    </ligand>
</feature>
<dbReference type="GO" id="GO:0046872">
    <property type="term" value="F:metal ion binding"/>
    <property type="evidence" value="ECO:0007669"/>
    <property type="project" value="UniProtKB-KW"/>
</dbReference>
<evidence type="ECO:0000256" key="5">
    <source>
        <dbReference type="PIRNR" id="PIRNR038994"/>
    </source>
</evidence>
<evidence type="ECO:0000256" key="8">
    <source>
        <dbReference type="PIRSR" id="PIRSR038994-3"/>
    </source>
</evidence>
<dbReference type="InterPro" id="IPR011059">
    <property type="entry name" value="Metal-dep_hydrolase_composite"/>
</dbReference>